<keyword evidence="2" id="KW-1185">Reference proteome</keyword>
<organism evidence="1 2">
    <name type="scientific">Pseudomonas oryzihabitans</name>
    <dbReference type="NCBI Taxonomy" id="47885"/>
    <lineage>
        <taxon>Bacteria</taxon>
        <taxon>Pseudomonadati</taxon>
        <taxon>Pseudomonadota</taxon>
        <taxon>Gammaproteobacteria</taxon>
        <taxon>Pseudomonadales</taxon>
        <taxon>Pseudomonadaceae</taxon>
        <taxon>Pseudomonas</taxon>
    </lineage>
</organism>
<evidence type="ECO:0000313" key="1">
    <source>
        <dbReference type="EMBL" id="ONN70436.1"/>
    </source>
</evidence>
<accession>A0ABX3IQ02</accession>
<reference evidence="1 2" key="1">
    <citation type="submission" date="2017-01" db="EMBL/GenBank/DDBJ databases">
        <title>Pseudomonas psychrotolerans genome sequencing and assembly.</title>
        <authorList>
            <person name="Vyas B."/>
            <person name="Mayilraj S."/>
        </authorList>
    </citation>
    <scope>NUCLEOTIDE SEQUENCE [LARGE SCALE GENOMIC DNA]</scope>
    <source>
        <strain evidence="1 2">SDS18</strain>
    </source>
</reference>
<proteinExistence type="predicted"/>
<evidence type="ECO:0000313" key="2">
    <source>
        <dbReference type="Proteomes" id="UP000189310"/>
    </source>
</evidence>
<comment type="caution">
    <text evidence="1">The sequence shown here is derived from an EMBL/GenBank/DDBJ whole genome shotgun (WGS) entry which is preliminary data.</text>
</comment>
<sequence length="69" mass="7811">MKAYVKGFFPWHYQIDLSVQESSLGAIRISVRDKTRNRSAHISATAREVLDISSMCLLAADLQNELDRS</sequence>
<name>A0ABX3IQ02_9PSED</name>
<dbReference type="EMBL" id="MTLN01000008">
    <property type="protein sequence ID" value="ONN70436.1"/>
    <property type="molecule type" value="Genomic_DNA"/>
</dbReference>
<dbReference type="Proteomes" id="UP000189310">
    <property type="component" value="Unassembled WGS sequence"/>
</dbReference>
<protein>
    <submittedName>
        <fullName evidence="1">Uncharacterized protein</fullName>
    </submittedName>
</protein>
<gene>
    <name evidence="1" type="ORF">BVL52_19510</name>
</gene>